<evidence type="ECO:0000313" key="1">
    <source>
        <dbReference type="EMBL" id="KAG7730085.1"/>
    </source>
</evidence>
<comment type="caution">
    <text evidence="1">The sequence shown here is derived from an EMBL/GenBank/DDBJ whole genome shotgun (WGS) entry which is preliminary data.</text>
</comment>
<accession>A0AAN6I209</accession>
<dbReference type="EMBL" id="JAHLUH010000002">
    <property type="protein sequence ID" value="KAG7730085.1"/>
    <property type="molecule type" value="Genomic_DNA"/>
</dbReference>
<evidence type="ECO:0000313" key="2">
    <source>
        <dbReference type="Proteomes" id="UP000738402"/>
    </source>
</evidence>
<gene>
    <name evidence="1" type="ORF">KL933_001165</name>
</gene>
<sequence>MYTATTETPVGRCYGTRYYTALATPTIQGYDVKTWGPLIITSAEKCISHEFPKLWFVHVKLQKVAVSKNSIDNSNRSTAQIYKCAIYV</sequence>
<name>A0AAN6I209_9ASCO</name>
<dbReference type="Proteomes" id="UP000738402">
    <property type="component" value="Unassembled WGS sequence"/>
</dbReference>
<protein>
    <submittedName>
        <fullName evidence="1">Uncharacterized protein</fullName>
    </submittedName>
</protein>
<proteinExistence type="predicted"/>
<organism evidence="1 2">
    <name type="scientific">Ogataea haglerorum</name>
    <dbReference type="NCBI Taxonomy" id="1937702"/>
    <lineage>
        <taxon>Eukaryota</taxon>
        <taxon>Fungi</taxon>
        <taxon>Dikarya</taxon>
        <taxon>Ascomycota</taxon>
        <taxon>Saccharomycotina</taxon>
        <taxon>Pichiomycetes</taxon>
        <taxon>Pichiales</taxon>
        <taxon>Pichiaceae</taxon>
        <taxon>Ogataea</taxon>
    </lineage>
</organism>
<dbReference type="AlphaFoldDB" id="A0AAN6I209"/>
<reference evidence="1" key="1">
    <citation type="journal article" date="2021" name="G3 (Bethesda)">
        <title>Genomic diversity, chromosomal rearrangements, and interspecies hybridization in the ogataea polymorpha species complex.</title>
        <authorList>
            <person name="Hanson S.J."/>
            <person name="Cinneide E.O."/>
            <person name="Salzberg L.I."/>
            <person name="Wolfe K.H."/>
            <person name="McGowan J."/>
            <person name="Fitzpatrick D.A."/>
            <person name="Matlin K."/>
        </authorList>
    </citation>
    <scope>NUCLEOTIDE SEQUENCE</scope>
    <source>
        <strain evidence="1">83-405-1</strain>
    </source>
</reference>